<accession>A0A084B6E4</accession>
<dbReference type="InterPro" id="IPR011990">
    <property type="entry name" value="TPR-like_helical_dom_sf"/>
</dbReference>
<proteinExistence type="predicted"/>
<feature type="region of interest" description="Disordered" evidence="1">
    <location>
        <begin position="90"/>
        <end position="235"/>
    </location>
</feature>
<feature type="region of interest" description="Disordered" evidence="1">
    <location>
        <begin position="573"/>
        <end position="593"/>
    </location>
</feature>
<name>A0A084B6E4_STACB</name>
<sequence length="792" mass="89955">MDALTPRWVKYKRDASRQENPGRSSHCPHCHDPLPQPFRLEAWRTHVANSPASHQALQSDADIVQYFHSLVSGAAATRSQSLAVLIKQSPSTSDNLDTLHTEQAPDPESPSKSGKKRPVPGVPDASEAGGDSLHAEVGDEDAAGDGVRRGNKKICSPPSSVDQQRRSEPSNTRSKARLQDRANDFDRGFRNPSGRLWTADDPGPKPPQSRSGQTAPSSHIRHQTTHSAKAGRQQLNLQPQDTSLDDAAAQKMVKEPNTRPISQQQLVPEVKGIYAGLVMVESKCIEVDNAQSSNNHQLSNEQWQALIALHRTLLHEHHDFFLASQHPSASSALRRLPHKYSMPARMWRHGIHSFLELLRHKLPESLEHMLSFIYLSYSILALLYETIPAFSETWIECLGDLGRYRMAIEDDDIKDREVWTGVSRHWYTKASDKNPTTGRLYHHLAILSRPNALQQLFFYSKALSVPIPFTSARESILTLFDPILGSNATRLQAIDAAFVRIQGILITKKSSELYEPSIVEFYGLLDAQIGRTAKKWLESGYYIGITNCCLLLEYGADSNVLIVAMRQRAEEPDVTMGDNSSQGVESNDPSTPGTTFQRALSFFKQTYEIVIRRWGDTNTLPYIHTTLVFIYYMAALPTAMTHLENDFPWKLTEVMLNLLIKSSKFRPTDELNFPRQLEDEPPRPLPEDFAMRGLLYTEDYFPNDWFSNDRIEEDERYFELASMIEERQERIIWLGRKIEKLGPWLNWNEASQQFTVDAKYDFDFELDEIPGAQFATQPSRNWHENIEPEKDP</sequence>
<dbReference type="OrthoDB" id="2017974at2759"/>
<evidence type="ECO:0000256" key="1">
    <source>
        <dbReference type="SAM" id="MobiDB-lite"/>
    </source>
</evidence>
<evidence type="ECO:0000259" key="2">
    <source>
        <dbReference type="Pfam" id="PF10373"/>
    </source>
</evidence>
<feature type="compositionally biased region" description="Polar residues" evidence="1">
    <location>
        <begin position="208"/>
        <end position="217"/>
    </location>
</feature>
<dbReference type="SUPFAM" id="SSF48452">
    <property type="entry name" value="TPR-like"/>
    <property type="match status" value="1"/>
</dbReference>
<feature type="domain" description="DNA/RNA-binding" evidence="2">
    <location>
        <begin position="424"/>
        <end position="496"/>
    </location>
</feature>
<dbReference type="GO" id="GO:0070034">
    <property type="term" value="F:telomerase RNA binding"/>
    <property type="evidence" value="ECO:0007669"/>
    <property type="project" value="TreeGrafter"/>
</dbReference>
<dbReference type="InterPro" id="IPR018834">
    <property type="entry name" value="DNA/RNA-bd_Est1-type"/>
</dbReference>
<dbReference type="HOGENOM" id="CLU_010014_2_1_1"/>
<dbReference type="GO" id="GO:0042162">
    <property type="term" value="F:telomeric DNA binding"/>
    <property type="evidence" value="ECO:0007669"/>
    <property type="project" value="TreeGrafter"/>
</dbReference>
<feature type="compositionally biased region" description="Basic and acidic residues" evidence="1">
    <location>
        <begin position="177"/>
        <end position="189"/>
    </location>
</feature>
<protein>
    <recommendedName>
        <fullName evidence="2">DNA/RNA-binding domain-containing protein</fullName>
    </recommendedName>
</protein>
<dbReference type="Pfam" id="PF10373">
    <property type="entry name" value="EST1_DNA_bind"/>
    <property type="match status" value="1"/>
</dbReference>
<organism evidence="3 4">
    <name type="scientific">Stachybotrys chartarum (strain CBS 109288 / IBT 7711)</name>
    <name type="common">Toxic black mold</name>
    <name type="synonym">Stilbospora chartarum</name>
    <dbReference type="NCBI Taxonomy" id="1280523"/>
    <lineage>
        <taxon>Eukaryota</taxon>
        <taxon>Fungi</taxon>
        <taxon>Dikarya</taxon>
        <taxon>Ascomycota</taxon>
        <taxon>Pezizomycotina</taxon>
        <taxon>Sordariomycetes</taxon>
        <taxon>Hypocreomycetidae</taxon>
        <taxon>Hypocreales</taxon>
        <taxon>Stachybotryaceae</taxon>
        <taxon>Stachybotrys</taxon>
    </lineage>
</organism>
<keyword evidence="4" id="KW-1185">Reference proteome</keyword>
<gene>
    <name evidence="3" type="ORF">S7711_04872</name>
</gene>
<evidence type="ECO:0000313" key="3">
    <source>
        <dbReference type="EMBL" id="KEY73123.1"/>
    </source>
</evidence>
<dbReference type="Gene3D" id="1.25.40.10">
    <property type="entry name" value="Tetratricopeptide repeat domain"/>
    <property type="match status" value="1"/>
</dbReference>
<dbReference type="GO" id="GO:0000184">
    <property type="term" value="P:nuclear-transcribed mRNA catabolic process, nonsense-mediated decay"/>
    <property type="evidence" value="ECO:0007669"/>
    <property type="project" value="TreeGrafter"/>
</dbReference>
<evidence type="ECO:0000313" key="4">
    <source>
        <dbReference type="Proteomes" id="UP000028045"/>
    </source>
</evidence>
<dbReference type="GO" id="GO:0005697">
    <property type="term" value="C:telomerase holoenzyme complex"/>
    <property type="evidence" value="ECO:0007669"/>
    <property type="project" value="TreeGrafter"/>
</dbReference>
<dbReference type="AlphaFoldDB" id="A0A084B6E4"/>
<dbReference type="InterPro" id="IPR045153">
    <property type="entry name" value="Est1/Ebs1-like"/>
</dbReference>
<feature type="compositionally biased region" description="Polar residues" evidence="1">
    <location>
        <begin position="577"/>
        <end position="593"/>
    </location>
</feature>
<dbReference type="PANTHER" id="PTHR15696">
    <property type="entry name" value="SMG-7 SUPPRESSOR WITH MORPHOLOGICAL EFFECT ON GENITALIA PROTEIN 7"/>
    <property type="match status" value="1"/>
</dbReference>
<dbReference type="Proteomes" id="UP000028045">
    <property type="component" value="Unassembled WGS sequence"/>
</dbReference>
<dbReference type="EMBL" id="KL647913">
    <property type="protein sequence ID" value="KEY73123.1"/>
    <property type="molecule type" value="Genomic_DNA"/>
</dbReference>
<dbReference type="PANTHER" id="PTHR15696:SF0">
    <property type="entry name" value="TELOMERASE-BINDING PROTEIN EST1A"/>
    <property type="match status" value="1"/>
</dbReference>
<reference evidence="3 4" key="1">
    <citation type="journal article" date="2014" name="BMC Genomics">
        <title>Comparative genome sequencing reveals chemotype-specific gene clusters in the toxigenic black mold Stachybotrys.</title>
        <authorList>
            <person name="Semeiks J."/>
            <person name="Borek D."/>
            <person name="Otwinowski Z."/>
            <person name="Grishin N.V."/>
        </authorList>
    </citation>
    <scope>NUCLEOTIDE SEQUENCE [LARGE SCALE GENOMIC DNA]</scope>
    <source>
        <strain evidence="4">CBS 109288 / IBT 7711</strain>
    </source>
</reference>
<feature type="region of interest" description="Disordered" evidence="1">
    <location>
        <begin position="1"/>
        <end position="36"/>
    </location>
</feature>
<dbReference type="FunFam" id="1.25.40.10:FF:000202">
    <property type="entry name" value="Unplaced genomic scaffold supercont1.7, whole genome shotgun sequence"/>
    <property type="match status" value="1"/>
</dbReference>